<reference evidence="2" key="1">
    <citation type="submission" date="2022-11" db="UniProtKB">
        <authorList>
            <consortium name="WormBaseParasite"/>
        </authorList>
    </citation>
    <scope>IDENTIFICATION</scope>
</reference>
<dbReference type="SUPFAM" id="SSF48371">
    <property type="entry name" value="ARM repeat"/>
    <property type="match status" value="1"/>
</dbReference>
<dbReference type="AlphaFoldDB" id="A0A915PXS6"/>
<protein>
    <submittedName>
        <fullName evidence="2">Protein HGH1 homolog</fullName>
    </submittedName>
</protein>
<sequence length="241" mass="27836">MQQHEISPEVITELIQFLSPNIPRYLRQQALDYIVGLSASNQFNIIFQMKNFLLGRSLCRLACEDNVDENCVISSLINVSSADVKCAGYIASNSELIQQCIGYCRDDNVPRSLNAAKLLSNLSLHFPDKLYHALIKDWKDATADIITRLNGTSLCEVTDYLGYILVNLTSVAKVRCLLCDKFRQILRLVDCSERPKRRLIAIDILRNLCFEKMLYKTRELRAKDKREREDDLEKRKLWLMN</sequence>
<dbReference type="InterPro" id="IPR016024">
    <property type="entry name" value="ARM-type_fold"/>
</dbReference>
<name>A0A915PXS6_9BILA</name>
<dbReference type="WBParaSite" id="sdigi.contig571.g9052.t1">
    <property type="protein sequence ID" value="sdigi.contig571.g9052.t1"/>
    <property type="gene ID" value="sdigi.contig571.g9052"/>
</dbReference>
<proteinExistence type="predicted"/>
<organism evidence="1 2">
    <name type="scientific">Setaria digitata</name>
    <dbReference type="NCBI Taxonomy" id="48799"/>
    <lineage>
        <taxon>Eukaryota</taxon>
        <taxon>Metazoa</taxon>
        <taxon>Ecdysozoa</taxon>
        <taxon>Nematoda</taxon>
        <taxon>Chromadorea</taxon>
        <taxon>Rhabditida</taxon>
        <taxon>Spirurina</taxon>
        <taxon>Spiruromorpha</taxon>
        <taxon>Filarioidea</taxon>
        <taxon>Setariidae</taxon>
        <taxon>Setaria</taxon>
    </lineage>
</organism>
<keyword evidence="1" id="KW-1185">Reference proteome</keyword>
<evidence type="ECO:0000313" key="1">
    <source>
        <dbReference type="Proteomes" id="UP000887581"/>
    </source>
</evidence>
<dbReference type="InterPro" id="IPR011989">
    <property type="entry name" value="ARM-like"/>
</dbReference>
<dbReference type="Proteomes" id="UP000887581">
    <property type="component" value="Unplaced"/>
</dbReference>
<dbReference type="Gene3D" id="1.25.10.10">
    <property type="entry name" value="Leucine-rich Repeat Variant"/>
    <property type="match status" value="1"/>
</dbReference>
<accession>A0A915PXS6</accession>
<evidence type="ECO:0000313" key="2">
    <source>
        <dbReference type="WBParaSite" id="sdigi.contig571.g9052.t1"/>
    </source>
</evidence>